<feature type="compositionally biased region" description="Basic residues" evidence="4">
    <location>
        <begin position="190"/>
        <end position="200"/>
    </location>
</feature>
<sequence>KARGSSSVHLFVLVAFLHFPVFGTITMSSHDITNDDVPRALGKPDPGLHDTIPRPLYTSPTRSSSTLPRLARSVRGAERERIRDNDSPSLFSPYYRSPISESSSRPGSPISPSKSKRVPRPPNAFILFRSDLVRNGGIPDTVERRQQTLSRVAGECWNLLDPMKKREWQEKAAKLASDHMRDHPDYHFKPAPRGKGKSKPKLPGNNSADFVRSLRETYLDIHGPSICSSRRKGKEGEEMGQPSPGAELVDPLHVPLSSHLPVYDVAMAPFDAPQTSSYNWTPYSDGGSVPPSLCPAESMSNNPPLPPFFPQHSFPHFSAPRRPSTSMGFVRSADQSRAEAGFDVERPASAASDTDLSSRVRGLDLSTPAIDGIPSSHFHYSPEHTFAVRSPFPFSHLNPQATSHFSDVMDHVSHTNYPETSFMHDYQYSAELAPPFAFDNWTFDNAGHPMVESSQ</sequence>
<feature type="non-terminal residue" evidence="7">
    <location>
        <position position="1"/>
    </location>
</feature>
<organism evidence="7 8">
    <name type="scientific">Mycena citricolor</name>
    <dbReference type="NCBI Taxonomy" id="2018698"/>
    <lineage>
        <taxon>Eukaryota</taxon>
        <taxon>Fungi</taxon>
        <taxon>Dikarya</taxon>
        <taxon>Basidiomycota</taxon>
        <taxon>Agaricomycotina</taxon>
        <taxon>Agaricomycetes</taxon>
        <taxon>Agaricomycetidae</taxon>
        <taxon>Agaricales</taxon>
        <taxon>Marasmiineae</taxon>
        <taxon>Mycenaceae</taxon>
        <taxon>Mycena</taxon>
    </lineage>
</organism>
<feature type="signal peptide" evidence="5">
    <location>
        <begin position="1"/>
        <end position="23"/>
    </location>
</feature>
<feature type="chain" id="PRO_5042259234" description="HMG box domain-containing protein" evidence="5">
    <location>
        <begin position="24"/>
        <end position="455"/>
    </location>
</feature>
<dbReference type="InterPro" id="IPR051356">
    <property type="entry name" value="SOX/SOX-like_TF"/>
</dbReference>
<keyword evidence="8" id="KW-1185">Reference proteome</keyword>
<feature type="compositionally biased region" description="Basic and acidic residues" evidence="4">
    <location>
        <begin position="75"/>
        <end position="86"/>
    </location>
</feature>
<dbReference type="SUPFAM" id="SSF47095">
    <property type="entry name" value="HMG-box"/>
    <property type="match status" value="1"/>
</dbReference>
<dbReference type="Proteomes" id="UP001295794">
    <property type="component" value="Unassembled WGS sequence"/>
</dbReference>
<feature type="region of interest" description="Disordered" evidence="4">
    <location>
        <begin position="225"/>
        <end position="251"/>
    </location>
</feature>
<evidence type="ECO:0000256" key="3">
    <source>
        <dbReference type="PROSITE-ProRule" id="PRU00267"/>
    </source>
</evidence>
<dbReference type="PANTHER" id="PTHR45789">
    <property type="entry name" value="FI18025P1"/>
    <property type="match status" value="1"/>
</dbReference>
<protein>
    <recommendedName>
        <fullName evidence="6">HMG box domain-containing protein</fullName>
    </recommendedName>
</protein>
<feature type="compositionally biased region" description="Basic and acidic residues" evidence="4">
    <location>
        <begin position="170"/>
        <end position="188"/>
    </location>
</feature>
<keyword evidence="1 3" id="KW-0238">DNA-binding</keyword>
<dbReference type="Pfam" id="PF00505">
    <property type="entry name" value="HMG_box"/>
    <property type="match status" value="1"/>
</dbReference>
<dbReference type="Gene3D" id="1.10.30.10">
    <property type="entry name" value="High mobility group box domain"/>
    <property type="match status" value="1"/>
</dbReference>
<name>A0AAD2HGN9_9AGAR</name>
<feature type="domain" description="HMG box" evidence="6">
    <location>
        <begin position="118"/>
        <end position="187"/>
    </location>
</feature>
<evidence type="ECO:0000256" key="5">
    <source>
        <dbReference type="SAM" id="SignalP"/>
    </source>
</evidence>
<dbReference type="AlphaFoldDB" id="A0AAD2HGN9"/>
<dbReference type="CDD" id="cd01389">
    <property type="entry name" value="HMG-box_ROX1-like"/>
    <property type="match status" value="1"/>
</dbReference>
<dbReference type="GO" id="GO:0005634">
    <property type="term" value="C:nucleus"/>
    <property type="evidence" value="ECO:0007669"/>
    <property type="project" value="UniProtKB-UniRule"/>
</dbReference>
<feature type="compositionally biased region" description="Low complexity" evidence="4">
    <location>
        <begin position="92"/>
        <end position="113"/>
    </location>
</feature>
<dbReference type="InterPro" id="IPR036910">
    <property type="entry name" value="HMG_box_dom_sf"/>
</dbReference>
<proteinExistence type="predicted"/>
<accession>A0AAD2HGN9</accession>
<feature type="DNA-binding region" description="HMG box" evidence="3">
    <location>
        <begin position="118"/>
        <end position="187"/>
    </location>
</feature>
<evidence type="ECO:0000313" key="8">
    <source>
        <dbReference type="Proteomes" id="UP001295794"/>
    </source>
</evidence>
<evidence type="ECO:0000259" key="6">
    <source>
        <dbReference type="PROSITE" id="PS50118"/>
    </source>
</evidence>
<evidence type="ECO:0000256" key="2">
    <source>
        <dbReference type="ARBA" id="ARBA00023242"/>
    </source>
</evidence>
<feature type="region of interest" description="Disordered" evidence="4">
    <location>
        <begin position="32"/>
        <end position="122"/>
    </location>
</feature>
<reference evidence="7" key="1">
    <citation type="submission" date="2023-11" db="EMBL/GenBank/DDBJ databases">
        <authorList>
            <person name="De Vega J J."/>
            <person name="De Vega J J."/>
        </authorList>
    </citation>
    <scope>NUCLEOTIDE SEQUENCE</scope>
</reference>
<comment type="caution">
    <text evidence="7">The sequence shown here is derived from an EMBL/GenBank/DDBJ whole genome shotgun (WGS) entry which is preliminary data.</text>
</comment>
<dbReference type="PROSITE" id="PS50118">
    <property type="entry name" value="HMG_BOX_2"/>
    <property type="match status" value="1"/>
</dbReference>
<gene>
    <name evidence="7" type="ORF">MYCIT1_LOCUS23420</name>
</gene>
<feature type="region of interest" description="Disordered" evidence="4">
    <location>
        <begin position="170"/>
        <end position="208"/>
    </location>
</feature>
<evidence type="ECO:0000256" key="1">
    <source>
        <dbReference type="ARBA" id="ARBA00023125"/>
    </source>
</evidence>
<dbReference type="PANTHER" id="PTHR45789:SF2">
    <property type="entry name" value="FI18025P1"/>
    <property type="match status" value="1"/>
</dbReference>
<evidence type="ECO:0000313" key="7">
    <source>
        <dbReference type="EMBL" id="CAK5275571.1"/>
    </source>
</evidence>
<evidence type="ECO:0000256" key="4">
    <source>
        <dbReference type="SAM" id="MobiDB-lite"/>
    </source>
</evidence>
<dbReference type="GO" id="GO:0000978">
    <property type="term" value="F:RNA polymerase II cis-regulatory region sequence-specific DNA binding"/>
    <property type="evidence" value="ECO:0007669"/>
    <property type="project" value="TreeGrafter"/>
</dbReference>
<keyword evidence="5" id="KW-0732">Signal</keyword>
<dbReference type="GO" id="GO:0000981">
    <property type="term" value="F:DNA-binding transcription factor activity, RNA polymerase II-specific"/>
    <property type="evidence" value="ECO:0007669"/>
    <property type="project" value="TreeGrafter"/>
</dbReference>
<dbReference type="EMBL" id="CAVNYO010000405">
    <property type="protein sequence ID" value="CAK5275571.1"/>
    <property type="molecule type" value="Genomic_DNA"/>
</dbReference>
<dbReference type="InterPro" id="IPR009071">
    <property type="entry name" value="HMG_box_dom"/>
</dbReference>
<keyword evidence="2 3" id="KW-0539">Nucleus</keyword>
<feature type="compositionally biased region" description="Low complexity" evidence="4">
    <location>
        <begin position="53"/>
        <end position="70"/>
    </location>
</feature>
<dbReference type="SMART" id="SM00398">
    <property type="entry name" value="HMG"/>
    <property type="match status" value="1"/>
</dbReference>